<proteinExistence type="inferred from homology"/>
<evidence type="ECO:0000256" key="4">
    <source>
        <dbReference type="ARBA" id="ARBA00023065"/>
    </source>
</evidence>
<evidence type="ECO:0000256" key="1">
    <source>
        <dbReference type="ARBA" id="ARBA00004370"/>
    </source>
</evidence>
<sequence length="185" mass="21104">MNTGLVSSRYALALLKYVSGTEDEENVYSQVLRLSGSLSAVPELRELIDNPLSVSDTQKFSLLVSALDGEEMAQELKKFILLVMKNRRTRFLRLIFQSFISQYREAHKIKLSRLITAVPAPELEKRLADIVKREKGETVIFEHIVDPALIGGFIFDIDGYRMDASVASQLKSVRRQFIEKNRRIV</sequence>
<comment type="subcellular location">
    <subcellularLocation>
        <location evidence="7">Cell membrane</location>
        <topology evidence="7">Peripheral membrane protein</topology>
    </subcellularLocation>
    <subcellularLocation>
        <location evidence="1">Membrane</location>
    </subcellularLocation>
</comment>
<dbReference type="GO" id="GO:0045259">
    <property type="term" value="C:proton-transporting ATP synthase complex"/>
    <property type="evidence" value="ECO:0007669"/>
    <property type="project" value="UniProtKB-KW"/>
</dbReference>
<comment type="function">
    <text evidence="7">This protein is part of the stalk that links CF(0) to CF(1). It either transmits conformational changes from CF(0) to CF(1) or is implicated in proton conduction.</text>
</comment>
<dbReference type="InterPro" id="IPR000711">
    <property type="entry name" value="ATPase_OSCP/dsu"/>
</dbReference>
<dbReference type="HAMAP" id="MF_01416">
    <property type="entry name" value="ATP_synth_delta_bact"/>
    <property type="match status" value="1"/>
</dbReference>
<evidence type="ECO:0000256" key="2">
    <source>
        <dbReference type="ARBA" id="ARBA00022448"/>
    </source>
</evidence>
<reference evidence="8" key="1">
    <citation type="submission" date="2020-10" db="EMBL/GenBank/DDBJ databases">
        <authorList>
            <person name="Gilroy R."/>
        </authorList>
    </citation>
    <scope>NUCLEOTIDE SEQUENCE</scope>
    <source>
        <strain evidence="8">B2-22910</strain>
    </source>
</reference>
<comment type="caution">
    <text evidence="8">The sequence shown here is derived from an EMBL/GenBank/DDBJ whole genome shotgun (WGS) entry which is preliminary data.</text>
</comment>
<dbReference type="EMBL" id="JADIMB010000024">
    <property type="protein sequence ID" value="MBO8470488.1"/>
    <property type="molecule type" value="Genomic_DNA"/>
</dbReference>
<evidence type="ECO:0000256" key="3">
    <source>
        <dbReference type="ARBA" id="ARBA00022781"/>
    </source>
</evidence>
<keyword evidence="7" id="KW-0139">CF(1)</keyword>
<organism evidence="8 9">
    <name type="scientific">Candidatus Cryptobacteroides faecavium</name>
    <dbReference type="NCBI Taxonomy" id="2840762"/>
    <lineage>
        <taxon>Bacteria</taxon>
        <taxon>Pseudomonadati</taxon>
        <taxon>Bacteroidota</taxon>
        <taxon>Bacteroidia</taxon>
        <taxon>Bacteroidales</taxon>
        <taxon>Candidatus Cryptobacteroides</taxon>
    </lineage>
</organism>
<keyword evidence="4 7" id="KW-0406">Ion transport</keyword>
<dbReference type="PANTHER" id="PTHR11910">
    <property type="entry name" value="ATP SYNTHASE DELTA CHAIN"/>
    <property type="match status" value="1"/>
</dbReference>
<keyword evidence="6 7" id="KW-0066">ATP synthesis</keyword>
<dbReference type="AlphaFoldDB" id="A0A9D9IF49"/>
<dbReference type="Pfam" id="PF00213">
    <property type="entry name" value="OSCP"/>
    <property type="match status" value="1"/>
</dbReference>
<dbReference type="Gene3D" id="1.10.520.20">
    <property type="entry name" value="N-terminal domain of the delta subunit of the F1F0-ATP synthase"/>
    <property type="match status" value="1"/>
</dbReference>
<dbReference type="NCBIfam" id="NF009964">
    <property type="entry name" value="PRK13429.1-3"/>
    <property type="match status" value="1"/>
</dbReference>
<evidence type="ECO:0000256" key="7">
    <source>
        <dbReference type="HAMAP-Rule" id="MF_01416"/>
    </source>
</evidence>
<keyword evidence="5 7" id="KW-0472">Membrane</keyword>
<evidence type="ECO:0000313" key="8">
    <source>
        <dbReference type="EMBL" id="MBO8470488.1"/>
    </source>
</evidence>
<comment type="function">
    <text evidence="7">F(1)F(0) ATP synthase produces ATP from ADP in the presence of a proton or sodium gradient. F-type ATPases consist of two structural domains, F(1) containing the extramembraneous catalytic core and F(0) containing the membrane proton channel, linked together by a central stalk and a peripheral stalk. During catalysis, ATP synthesis in the catalytic domain of F(1) is coupled via a rotary mechanism of the central stalk subunits to proton translocation.</text>
</comment>
<evidence type="ECO:0000256" key="6">
    <source>
        <dbReference type="ARBA" id="ARBA00023310"/>
    </source>
</evidence>
<dbReference type="GO" id="GO:0046933">
    <property type="term" value="F:proton-transporting ATP synthase activity, rotational mechanism"/>
    <property type="evidence" value="ECO:0007669"/>
    <property type="project" value="UniProtKB-UniRule"/>
</dbReference>
<keyword evidence="7" id="KW-1003">Cell membrane</keyword>
<dbReference type="NCBIfam" id="TIGR01145">
    <property type="entry name" value="ATP_synt_delta"/>
    <property type="match status" value="1"/>
</dbReference>
<dbReference type="GO" id="GO:0005886">
    <property type="term" value="C:plasma membrane"/>
    <property type="evidence" value="ECO:0007669"/>
    <property type="project" value="UniProtKB-SubCell"/>
</dbReference>
<dbReference type="PRINTS" id="PR00125">
    <property type="entry name" value="ATPASEDELTA"/>
</dbReference>
<protein>
    <recommendedName>
        <fullName evidence="7">ATP synthase subunit delta</fullName>
    </recommendedName>
    <alternativeName>
        <fullName evidence="7">ATP synthase F(1) sector subunit delta</fullName>
    </alternativeName>
    <alternativeName>
        <fullName evidence="7">F-type ATPase subunit delta</fullName>
        <shortName evidence="7">F-ATPase subunit delta</shortName>
    </alternativeName>
</protein>
<keyword evidence="2 7" id="KW-0813">Transport</keyword>
<evidence type="ECO:0000313" key="9">
    <source>
        <dbReference type="Proteomes" id="UP000823603"/>
    </source>
</evidence>
<keyword evidence="3 7" id="KW-0375">Hydrogen ion transport</keyword>
<gene>
    <name evidence="7" type="primary">atpH</name>
    <name evidence="8" type="ORF">IAB82_01690</name>
</gene>
<dbReference type="SUPFAM" id="SSF47928">
    <property type="entry name" value="N-terminal domain of the delta subunit of the F1F0-ATP synthase"/>
    <property type="match status" value="1"/>
</dbReference>
<comment type="similarity">
    <text evidence="7">Belongs to the ATPase delta chain family.</text>
</comment>
<reference evidence="8" key="2">
    <citation type="journal article" date="2021" name="PeerJ">
        <title>Extensive microbial diversity within the chicken gut microbiome revealed by metagenomics and culture.</title>
        <authorList>
            <person name="Gilroy R."/>
            <person name="Ravi A."/>
            <person name="Getino M."/>
            <person name="Pursley I."/>
            <person name="Horton D.L."/>
            <person name="Alikhan N.F."/>
            <person name="Baker D."/>
            <person name="Gharbi K."/>
            <person name="Hall N."/>
            <person name="Watson M."/>
            <person name="Adriaenssens E.M."/>
            <person name="Foster-Nyarko E."/>
            <person name="Jarju S."/>
            <person name="Secka A."/>
            <person name="Antonio M."/>
            <person name="Oren A."/>
            <person name="Chaudhuri R.R."/>
            <person name="La Ragione R."/>
            <person name="Hildebrand F."/>
            <person name="Pallen M.J."/>
        </authorList>
    </citation>
    <scope>NUCLEOTIDE SEQUENCE</scope>
    <source>
        <strain evidence="8">B2-22910</strain>
    </source>
</reference>
<name>A0A9D9IF49_9BACT</name>
<dbReference type="InterPro" id="IPR026015">
    <property type="entry name" value="ATP_synth_OSCP/delta_N_sf"/>
</dbReference>
<accession>A0A9D9IF49</accession>
<dbReference type="Proteomes" id="UP000823603">
    <property type="component" value="Unassembled WGS sequence"/>
</dbReference>
<evidence type="ECO:0000256" key="5">
    <source>
        <dbReference type="ARBA" id="ARBA00023136"/>
    </source>
</evidence>